<gene>
    <name evidence="6" type="primary">mnmH</name>
    <name evidence="3" type="synonym">selU</name>
    <name evidence="6" type="ORF">EGC77_12250</name>
    <name evidence="5" type="ORF">EGC80_05630</name>
</gene>
<dbReference type="InterPro" id="IPR036873">
    <property type="entry name" value="Rhodanese-like_dom_sf"/>
</dbReference>
<comment type="similarity">
    <text evidence="3">Belongs to the SelU family.</text>
</comment>
<dbReference type="Pfam" id="PF26341">
    <property type="entry name" value="AAA_SelU"/>
    <property type="match status" value="1"/>
</dbReference>
<dbReference type="Proteomes" id="UP000278855">
    <property type="component" value="Unassembled WGS sequence"/>
</dbReference>
<evidence type="ECO:0000256" key="1">
    <source>
        <dbReference type="ARBA" id="ARBA00022679"/>
    </source>
</evidence>
<comment type="catalytic activity">
    <reaction evidence="3">
        <text>5-methylaminomethyl-S-(2E)-geranyl-thiouridine(34) in tRNA + selenophosphate + H(+) = 5-methylaminomethyl-2-(Se-phospho)selenouridine(34) in tRNA + (2E)-thiogeraniol</text>
        <dbReference type="Rhea" id="RHEA:60172"/>
        <dbReference type="Rhea" id="RHEA-COMP:14654"/>
        <dbReference type="Rhea" id="RHEA-COMP:15523"/>
        <dbReference type="ChEBI" id="CHEBI:15378"/>
        <dbReference type="ChEBI" id="CHEBI:16144"/>
        <dbReference type="ChEBI" id="CHEBI:140632"/>
        <dbReference type="ChEBI" id="CHEBI:143702"/>
        <dbReference type="ChEBI" id="CHEBI:143703"/>
    </reaction>
</comment>
<dbReference type="PANTHER" id="PTHR30401">
    <property type="entry name" value="TRNA 2-SELENOURIDINE SYNTHASE"/>
    <property type="match status" value="1"/>
</dbReference>
<dbReference type="EMBL" id="CP034073">
    <property type="protein sequence ID" value="AZG34461.1"/>
    <property type="molecule type" value="Genomic_DNA"/>
</dbReference>
<comment type="subunit">
    <text evidence="3">Monomer.</text>
</comment>
<keyword evidence="2 3" id="KW-0711">Selenium</keyword>
<dbReference type="HAMAP" id="MF_01622">
    <property type="entry name" value="tRNA_sel_U_synth"/>
    <property type="match status" value="1"/>
</dbReference>
<feature type="active site" description="S-selanylcysteine intermediate" evidence="3">
    <location>
        <position position="97"/>
    </location>
</feature>
<dbReference type="InterPro" id="IPR058840">
    <property type="entry name" value="AAA_SelU"/>
</dbReference>
<dbReference type="NCBIfam" id="NF008751">
    <property type="entry name" value="PRK11784.1-3"/>
    <property type="match status" value="1"/>
</dbReference>
<dbReference type="GO" id="GO:0016765">
    <property type="term" value="F:transferase activity, transferring alkyl or aryl (other than methyl) groups"/>
    <property type="evidence" value="ECO:0007669"/>
    <property type="project" value="UniProtKB-UniRule"/>
</dbReference>
<dbReference type="AlphaFoldDB" id="A0A3N4EF14"/>
<proteinExistence type="inferred from homology"/>
<comment type="catalytic activity">
    <reaction evidence="3">
        <text>5-methylaminomethyl-2-(Se-phospho)selenouridine(34) in tRNA + H2O = 5-methylaminomethyl-2-selenouridine(34) in tRNA + phosphate</text>
        <dbReference type="Rhea" id="RHEA:60176"/>
        <dbReference type="Rhea" id="RHEA-COMP:10196"/>
        <dbReference type="Rhea" id="RHEA-COMP:15523"/>
        <dbReference type="ChEBI" id="CHEBI:15377"/>
        <dbReference type="ChEBI" id="CHEBI:43474"/>
        <dbReference type="ChEBI" id="CHEBI:82743"/>
        <dbReference type="ChEBI" id="CHEBI:143702"/>
    </reaction>
</comment>
<dbReference type="EMBL" id="RKKB01000003">
    <property type="protein sequence ID" value="RPA32561.1"/>
    <property type="molecule type" value="Genomic_DNA"/>
</dbReference>
<accession>A0A3N4EF14</accession>
<evidence type="ECO:0000313" key="6">
    <source>
        <dbReference type="EMBL" id="RPA32561.1"/>
    </source>
</evidence>
<feature type="domain" description="Rhodanese" evidence="4">
    <location>
        <begin position="14"/>
        <end position="137"/>
    </location>
</feature>
<dbReference type="InterPro" id="IPR027417">
    <property type="entry name" value="P-loop_NTPase"/>
</dbReference>
<comment type="catalytic activity">
    <reaction evidence="3">
        <text>5-methylaminomethyl-2-thiouridine(34) in tRNA + (2E)-geranyl diphosphate = 5-methylaminomethyl-S-(2E)-geranyl-thiouridine(34) in tRNA + diphosphate</text>
        <dbReference type="Rhea" id="RHEA:14085"/>
        <dbReference type="Rhea" id="RHEA-COMP:10195"/>
        <dbReference type="Rhea" id="RHEA-COMP:14654"/>
        <dbReference type="ChEBI" id="CHEBI:33019"/>
        <dbReference type="ChEBI" id="CHEBI:58057"/>
        <dbReference type="ChEBI" id="CHEBI:74455"/>
        <dbReference type="ChEBI" id="CHEBI:140632"/>
    </reaction>
</comment>
<comment type="catalytic activity">
    <reaction evidence="3">
        <text>5-methylaminomethyl-2-thiouridine(34) in tRNA + selenophosphate + (2E)-geranyl diphosphate + H2O + H(+) = 5-methylaminomethyl-2-selenouridine(34) in tRNA + (2E)-thiogeraniol + phosphate + diphosphate</text>
        <dbReference type="Rhea" id="RHEA:42716"/>
        <dbReference type="Rhea" id="RHEA-COMP:10195"/>
        <dbReference type="Rhea" id="RHEA-COMP:10196"/>
        <dbReference type="ChEBI" id="CHEBI:15377"/>
        <dbReference type="ChEBI" id="CHEBI:15378"/>
        <dbReference type="ChEBI" id="CHEBI:16144"/>
        <dbReference type="ChEBI" id="CHEBI:33019"/>
        <dbReference type="ChEBI" id="CHEBI:43474"/>
        <dbReference type="ChEBI" id="CHEBI:58057"/>
        <dbReference type="ChEBI" id="CHEBI:74455"/>
        <dbReference type="ChEBI" id="CHEBI:82743"/>
        <dbReference type="ChEBI" id="CHEBI:143703"/>
        <dbReference type="EC" id="2.9.1.3"/>
    </reaction>
</comment>
<sequence>MSDVIPSSEYGRLLLENRPLIDVRAPIEFSKGAFSHSINLPLMQDSERQKVGTCYKQNGQDAAIALGHRLVNGPVKQQRIDAWLAQLSQHPDSYLYCFRGGLRSTLSQQWIKESGINIPYIEGGYKAMRNFLINTIEQAPNQSKVLILSGITGSGKTEVINQRDESVDLEGIANHRGSSFGKNIDPQPSQINFENNLGVALLKHQQQQHSHLLLEDESMLIGRSALPHHFYNAMQQADIIVLDEPLDARLPRLLNDYVEQKLADYVSHFGEHDGFDAFRAYLTQSLLGIRKRLGGKQHQQLQDLVDDALEVQQSQNDTSKHLDWINLLLDIYYDPMYQYQLEKKNDRVVFQGSRQAIHQWLDTHKS</sequence>
<reference evidence="8" key="2">
    <citation type="submission" date="2018-11" db="EMBL/GenBank/DDBJ databases">
        <title>Shewanella sp. R106.</title>
        <authorList>
            <person name="Hwang Y.J."/>
            <person name="Hwang C.Y."/>
        </authorList>
    </citation>
    <scope>NUCLEOTIDE SEQUENCE [LARGE SCALE GENOMIC DNA]</scope>
    <source>
        <strain evidence="8">R106</strain>
    </source>
</reference>
<evidence type="ECO:0000313" key="7">
    <source>
        <dbReference type="Proteomes" id="UP000273778"/>
    </source>
</evidence>
<dbReference type="GO" id="GO:0002098">
    <property type="term" value="P:tRNA wobble uridine modification"/>
    <property type="evidence" value="ECO:0007669"/>
    <property type="project" value="UniProtKB-UniRule"/>
</dbReference>
<evidence type="ECO:0000313" key="8">
    <source>
        <dbReference type="Proteomes" id="UP000278855"/>
    </source>
</evidence>
<dbReference type="SUPFAM" id="SSF52821">
    <property type="entry name" value="Rhodanese/Cell cycle control phosphatase"/>
    <property type="match status" value="1"/>
</dbReference>
<evidence type="ECO:0000256" key="2">
    <source>
        <dbReference type="ARBA" id="ARBA00023266"/>
    </source>
</evidence>
<evidence type="ECO:0000313" key="5">
    <source>
        <dbReference type="EMBL" id="AZG34461.1"/>
    </source>
</evidence>
<reference evidence="5 7" key="1">
    <citation type="submission" date="2018-11" db="EMBL/GenBank/DDBJ databases">
        <title>Shewanella sp. M2.</title>
        <authorList>
            <person name="Hwang Y.J."/>
            <person name="Hwang C.Y."/>
        </authorList>
    </citation>
    <scope>NUCLEOTIDE SEQUENCE [LARGE SCALE GENOMIC DNA]</scope>
    <source>
        <strain evidence="5 7">M2</strain>
    </source>
</reference>
<dbReference type="GO" id="GO:0043828">
    <property type="term" value="F:tRNA 2-selenouridine synthase activity"/>
    <property type="evidence" value="ECO:0007669"/>
    <property type="project" value="UniProtKB-EC"/>
</dbReference>
<keyword evidence="1 3" id="KW-0808">Transferase</keyword>
<dbReference type="PROSITE" id="PS50206">
    <property type="entry name" value="RHODANESE_3"/>
    <property type="match status" value="1"/>
</dbReference>
<dbReference type="Proteomes" id="UP000273778">
    <property type="component" value="Chromosome"/>
</dbReference>
<dbReference type="SMART" id="SM00450">
    <property type="entry name" value="RHOD"/>
    <property type="match status" value="1"/>
</dbReference>
<dbReference type="NCBIfam" id="TIGR03167">
    <property type="entry name" value="tRNA_sel_U_synt"/>
    <property type="match status" value="1"/>
</dbReference>
<dbReference type="NCBIfam" id="NF008750">
    <property type="entry name" value="PRK11784.1-2"/>
    <property type="match status" value="1"/>
</dbReference>
<comment type="function">
    <text evidence="3">Involved in the post-transcriptional modification of the uridine at the wobble position (U34) of tRNA(Lys), tRNA(Glu) and tRNA(Gln). Catalyzes the conversion of 2-thiouridine (S2U-RNA) to 2-selenouridine (Se2U-RNA). Acts in a two-step process involving geranylation of 2-thiouridine (S2U) to S-geranyl-2-thiouridine (geS2U) and subsequent selenation of the latter derivative to 2-selenouridine (Se2U) in the tRNA chain.</text>
</comment>
<protein>
    <recommendedName>
        <fullName evidence="3">tRNA 2-selenouridine synthase</fullName>
        <ecNumber evidence="3">2.9.1.3</ecNumber>
    </recommendedName>
</protein>
<dbReference type="PANTHER" id="PTHR30401:SF0">
    <property type="entry name" value="TRNA 2-SELENOURIDINE SYNTHASE"/>
    <property type="match status" value="1"/>
</dbReference>
<dbReference type="EC" id="2.9.1.3" evidence="3"/>
<organism evidence="6 8">
    <name type="scientific">Shewanella psychromarinicola</name>
    <dbReference type="NCBI Taxonomy" id="2487742"/>
    <lineage>
        <taxon>Bacteria</taxon>
        <taxon>Pseudomonadati</taxon>
        <taxon>Pseudomonadota</taxon>
        <taxon>Gammaproteobacteria</taxon>
        <taxon>Alteromonadales</taxon>
        <taxon>Shewanellaceae</taxon>
        <taxon>Shewanella</taxon>
    </lineage>
</organism>
<dbReference type="SUPFAM" id="SSF52540">
    <property type="entry name" value="P-loop containing nucleoside triphosphate hydrolases"/>
    <property type="match status" value="1"/>
</dbReference>
<dbReference type="KEGG" id="spsr:EGC80_05630"/>
<dbReference type="InterPro" id="IPR001763">
    <property type="entry name" value="Rhodanese-like_dom"/>
</dbReference>
<evidence type="ECO:0000259" key="4">
    <source>
        <dbReference type="PROSITE" id="PS50206"/>
    </source>
</evidence>
<name>A0A3N4EF14_9GAMM</name>
<dbReference type="InterPro" id="IPR017582">
    <property type="entry name" value="SelU"/>
</dbReference>
<dbReference type="Gene3D" id="3.40.250.10">
    <property type="entry name" value="Rhodanese-like domain"/>
    <property type="match status" value="1"/>
</dbReference>
<evidence type="ECO:0000256" key="3">
    <source>
        <dbReference type="HAMAP-Rule" id="MF_01622"/>
    </source>
</evidence>
<reference evidence="6" key="3">
    <citation type="submission" date="2018-11" db="EMBL/GenBank/DDBJ databases">
        <authorList>
            <person name="Hwang Y.J."/>
            <person name="Hwang C.Y."/>
        </authorList>
    </citation>
    <scope>NUCLEOTIDE SEQUENCE</scope>
    <source>
        <strain evidence="6">R106</strain>
    </source>
</reference>
<keyword evidence="7" id="KW-1185">Reference proteome</keyword>
<dbReference type="OrthoDB" id="9808735at2"/>
<dbReference type="RefSeq" id="WP_124012996.1">
    <property type="nucleotide sequence ID" value="NZ_CP034073.1"/>
</dbReference>